<evidence type="ECO:0000313" key="3">
    <source>
        <dbReference type="Proteomes" id="UP000708208"/>
    </source>
</evidence>
<feature type="compositionally biased region" description="Low complexity" evidence="1">
    <location>
        <begin position="160"/>
        <end position="171"/>
    </location>
</feature>
<keyword evidence="3" id="KW-1185">Reference proteome</keyword>
<comment type="caution">
    <text evidence="2">The sequence shown here is derived from an EMBL/GenBank/DDBJ whole genome shotgun (WGS) entry which is preliminary data.</text>
</comment>
<protein>
    <submittedName>
        <fullName evidence="2">Uncharacterized protein</fullName>
    </submittedName>
</protein>
<dbReference type="EMBL" id="CAJVCH010542015">
    <property type="protein sequence ID" value="CAG7827038.1"/>
    <property type="molecule type" value="Genomic_DNA"/>
</dbReference>
<evidence type="ECO:0000256" key="1">
    <source>
        <dbReference type="SAM" id="MobiDB-lite"/>
    </source>
</evidence>
<reference evidence="2" key="1">
    <citation type="submission" date="2021-06" db="EMBL/GenBank/DDBJ databases">
        <authorList>
            <person name="Hodson N. C."/>
            <person name="Mongue J. A."/>
            <person name="Jaron S. K."/>
        </authorList>
    </citation>
    <scope>NUCLEOTIDE SEQUENCE</scope>
</reference>
<feature type="region of interest" description="Disordered" evidence="1">
    <location>
        <begin position="1"/>
        <end position="41"/>
    </location>
</feature>
<feature type="compositionally biased region" description="Low complexity" evidence="1">
    <location>
        <begin position="1"/>
        <end position="21"/>
    </location>
</feature>
<accession>A0A8J2PMX0</accession>
<feature type="non-terminal residue" evidence="2">
    <location>
        <position position="1"/>
    </location>
</feature>
<dbReference type="Proteomes" id="UP000708208">
    <property type="component" value="Unassembled WGS sequence"/>
</dbReference>
<proteinExistence type="predicted"/>
<dbReference type="AlphaFoldDB" id="A0A8J2PMX0"/>
<feature type="non-terminal residue" evidence="2">
    <location>
        <position position="203"/>
    </location>
</feature>
<feature type="compositionally biased region" description="Polar residues" evidence="1">
    <location>
        <begin position="22"/>
        <end position="41"/>
    </location>
</feature>
<evidence type="ECO:0000313" key="2">
    <source>
        <dbReference type="EMBL" id="CAG7827038.1"/>
    </source>
</evidence>
<organism evidence="2 3">
    <name type="scientific">Allacma fusca</name>
    <dbReference type="NCBI Taxonomy" id="39272"/>
    <lineage>
        <taxon>Eukaryota</taxon>
        <taxon>Metazoa</taxon>
        <taxon>Ecdysozoa</taxon>
        <taxon>Arthropoda</taxon>
        <taxon>Hexapoda</taxon>
        <taxon>Collembola</taxon>
        <taxon>Symphypleona</taxon>
        <taxon>Sminthuridae</taxon>
        <taxon>Allacma</taxon>
    </lineage>
</organism>
<name>A0A8J2PMX0_9HEXA</name>
<gene>
    <name evidence="2" type="ORF">AFUS01_LOCUS37049</name>
</gene>
<sequence>QLQQQLKAQSQQRQSTQYQTAPSTYSLNPLQSNPPTYYQAQSQPVQSQVNYQPQGFIQQPSQFHDHQHHQFHQSPIPVINSNTIRPETYVQPQNYFRPSLTDKFARPAETPKHVVQNPINVYDNKSPQLIPLSTIENVVRPNVYSPNRFSLPTNHHQHQPQHQVPQSSQQVNNFSQRPHGSPLNHPSHQFAIRSLENAEARPV</sequence>
<feature type="region of interest" description="Disordered" evidence="1">
    <location>
        <begin position="146"/>
        <end position="187"/>
    </location>
</feature>